<feature type="domain" description="HTH marR-type" evidence="4">
    <location>
        <begin position="15"/>
        <end position="147"/>
    </location>
</feature>
<dbReference type="Gene3D" id="1.10.10.10">
    <property type="entry name" value="Winged helix-like DNA-binding domain superfamily/Winged helix DNA-binding domain"/>
    <property type="match status" value="1"/>
</dbReference>
<protein>
    <submittedName>
        <fullName evidence="5">MarR family transcriptional regulator</fullName>
    </submittedName>
</protein>
<gene>
    <name evidence="5" type="ORF">GIW81_11690</name>
</gene>
<dbReference type="Pfam" id="PF12802">
    <property type="entry name" value="MarR_2"/>
    <property type="match status" value="1"/>
</dbReference>
<keyword evidence="6" id="KW-1185">Reference proteome</keyword>
<proteinExistence type="predicted"/>
<dbReference type="PROSITE" id="PS50995">
    <property type="entry name" value="HTH_MARR_2"/>
    <property type="match status" value="1"/>
</dbReference>
<evidence type="ECO:0000256" key="1">
    <source>
        <dbReference type="ARBA" id="ARBA00023015"/>
    </source>
</evidence>
<dbReference type="AlphaFoldDB" id="A0A6I3KKW2"/>
<dbReference type="Proteomes" id="UP000440694">
    <property type="component" value="Unassembled WGS sequence"/>
</dbReference>
<dbReference type="PRINTS" id="PR00598">
    <property type="entry name" value="HTHMARR"/>
</dbReference>
<evidence type="ECO:0000259" key="4">
    <source>
        <dbReference type="PROSITE" id="PS50995"/>
    </source>
</evidence>
<sequence>MTRHRGRDMAGGKLERSPIHLLHRAGQCASDIFQGEMVAGDLTPRQYAVLVAVSLNEGVSQTLLVEKTGVDRSTLADIVRRMLKKGLLQRRRTKEDARAYSVKLTDEGWKVLKAADPLARRVDDRILGVLPGAQRERFLQDLNQIVKALGKLQANGAGKAD</sequence>
<reference evidence="5 6" key="1">
    <citation type="submission" date="2019-11" db="EMBL/GenBank/DDBJ databases">
        <title>Identification of a novel strain.</title>
        <authorList>
            <person name="Xu Q."/>
            <person name="Wang G."/>
        </authorList>
    </citation>
    <scope>NUCLEOTIDE SEQUENCE [LARGE SCALE GENOMIC DNA]</scope>
    <source>
        <strain evidence="6">xq</strain>
    </source>
</reference>
<keyword evidence="1" id="KW-0805">Transcription regulation</keyword>
<organism evidence="5 6">
    <name type="scientific">Hyphomicrobium album</name>
    <dbReference type="NCBI Taxonomy" id="2665159"/>
    <lineage>
        <taxon>Bacteria</taxon>
        <taxon>Pseudomonadati</taxon>
        <taxon>Pseudomonadota</taxon>
        <taxon>Alphaproteobacteria</taxon>
        <taxon>Hyphomicrobiales</taxon>
        <taxon>Hyphomicrobiaceae</taxon>
        <taxon>Hyphomicrobium</taxon>
    </lineage>
</organism>
<keyword evidence="2" id="KW-0238">DNA-binding</keyword>
<keyword evidence="3" id="KW-0804">Transcription</keyword>
<dbReference type="GO" id="GO:0003677">
    <property type="term" value="F:DNA binding"/>
    <property type="evidence" value="ECO:0007669"/>
    <property type="project" value="UniProtKB-KW"/>
</dbReference>
<accession>A0A6I3KKW2</accession>
<dbReference type="InterPro" id="IPR000835">
    <property type="entry name" value="HTH_MarR-typ"/>
</dbReference>
<evidence type="ECO:0000313" key="5">
    <source>
        <dbReference type="EMBL" id="MTD94993.1"/>
    </source>
</evidence>
<dbReference type="InterPro" id="IPR036388">
    <property type="entry name" value="WH-like_DNA-bd_sf"/>
</dbReference>
<dbReference type="GO" id="GO:0003700">
    <property type="term" value="F:DNA-binding transcription factor activity"/>
    <property type="evidence" value="ECO:0007669"/>
    <property type="project" value="InterPro"/>
</dbReference>
<dbReference type="SUPFAM" id="SSF46785">
    <property type="entry name" value="Winged helix' DNA-binding domain"/>
    <property type="match status" value="1"/>
</dbReference>
<evidence type="ECO:0000256" key="3">
    <source>
        <dbReference type="ARBA" id="ARBA00023163"/>
    </source>
</evidence>
<dbReference type="SMART" id="SM00347">
    <property type="entry name" value="HTH_MARR"/>
    <property type="match status" value="1"/>
</dbReference>
<evidence type="ECO:0000313" key="6">
    <source>
        <dbReference type="Proteomes" id="UP000440694"/>
    </source>
</evidence>
<dbReference type="InterPro" id="IPR036390">
    <property type="entry name" value="WH_DNA-bd_sf"/>
</dbReference>
<dbReference type="PANTHER" id="PTHR42756">
    <property type="entry name" value="TRANSCRIPTIONAL REGULATOR, MARR"/>
    <property type="match status" value="1"/>
</dbReference>
<name>A0A6I3KKW2_9HYPH</name>
<comment type="caution">
    <text evidence="5">The sequence shown here is derived from an EMBL/GenBank/DDBJ whole genome shotgun (WGS) entry which is preliminary data.</text>
</comment>
<dbReference type="PANTHER" id="PTHR42756:SF1">
    <property type="entry name" value="TRANSCRIPTIONAL REPRESSOR OF EMRAB OPERON"/>
    <property type="match status" value="1"/>
</dbReference>
<dbReference type="EMBL" id="WMBQ01000001">
    <property type="protein sequence ID" value="MTD94993.1"/>
    <property type="molecule type" value="Genomic_DNA"/>
</dbReference>
<evidence type="ECO:0000256" key="2">
    <source>
        <dbReference type="ARBA" id="ARBA00023125"/>
    </source>
</evidence>